<keyword evidence="4 11" id="KW-0349">Heme</keyword>
<dbReference type="InterPro" id="IPR008972">
    <property type="entry name" value="Cupredoxin"/>
</dbReference>
<keyword evidence="7 11" id="KW-0408">Iron</keyword>
<keyword evidence="9 12" id="KW-0472">Membrane</keyword>
<feature type="domain" description="Cytochrome oxidase subunit II copper A binding" evidence="13">
    <location>
        <begin position="105"/>
        <end position="221"/>
    </location>
</feature>
<dbReference type="PANTHER" id="PTHR22888:SF9">
    <property type="entry name" value="CYTOCHROME C OXIDASE SUBUNIT 2"/>
    <property type="match status" value="1"/>
</dbReference>
<dbReference type="InterPro" id="IPR036909">
    <property type="entry name" value="Cyt_c-like_dom_sf"/>
</dbReference>
<dbReference type="Proteomes" id="UP000464495">
    <property type="component" value="Chromosome"/>
</dbReference>
<evidence type="ECO:0000256" key="4">
    <source>
        <dbReference type="ARBA" id="ARBA00022617"/>
    </source>
</evidence>
<dbReference type="PROSITE" id="PS51007">
    <property type="entry name" value="CYTC"/>
    <property type="match status" value="1"/>
</dbReference>
<dbReference type="GO" id="GO:0042773">
    <property type="term" value="P:ATP synthesis coupled electron transport"/>
    <property type="evidence" value="ECO:0007669"/>
    <property type="project" value="TreeGrafter"/>
</dbReference>
<protein>
    <submittedName>
        <fullName evidence="15">C-type cytochrome</fullName>
    </submittedName>
</protein>
<dbReference type="GO" id="GO:0020037">
    <property type="term" value="F:heme binding"/>
    <property type="evidence" value="ECO:0007669"/>
    <property type="project" value="InterPro"/>
</dbReference>
<dbReference type="KEGG" id="amaq:GO499_11725"/>
<dbReference type="EMBL" id="CP046620">
    <property type="protein sequence ID" value="QHQ35794.1"/>
    <property type="molecule type" value="Genomic_DNA"/>
</dbReference>
<dbReference type="PANTHER" id="PTHR22888">
    <property type="entry name" value="CYTOCHROME C OXIDASE, SUBUNIT II"/>
    <property type="match status" value="1"/>
</dbReference>
<dbReference type="InterPro" id="IPR045187">
    <property type="entry name" value="CcO_II"/>
</dbReference>
<sequence length="324" mass="34583">MKRGCLIGVTLCLAGCGGPQSVLDPAGRDAEVLANLFWVMLAGAVVLWLLINGLIHYVTRIAPRPLGKRHAETLIIGGGVVFPTVVLAALLTYALSEMPSQRALGEGLTVHITGHQFWWRVEYLPDGAEEPVVSANEIRLPTGSRSELQLDADRVIHSFWIPALGGKTDMIPGRRTRMSLEPTLPGTYRGQCTEFCGDGHAFMAFGAVVMTPEDFSAWLEAEAAPAMPPESAEARRGAAAFLSEGCGGCHAVRGTVAAAQVGPDLTHLAARSTLAAGILPMERAAIREWIAAPEDFKPGVEMPGYDHLPPEDLDALAAYLMGLR</sequence>
<keyword evidence="12" id="KW-0812">Transmembrane</keyword>
<evidence type="ECO:0000256" key="2">
    <source>
        <dbReference type="ARBA" id="ARBA00007866"/>
    </source>
</evidence>
<dbReference type="Pfam" id="PF00116">
    <property type="entry name" value="COX2"/>
    <property type="match status" value="1"/>
</dbReference>
<evidence type="ECO:0000256" key="6">
    <source>
        <dbReference type="ARBA" id="ARBA00022982"/>
    </source>
</evidence>
<evidence type="ECO:0000256" key="10">
    <source>
        <dbReference type="ARBA" id="ARBA00047816"/>
    </source>
</evidence>
<feature type="domain" description="Cytochrome c" evidence="14">
    <location>
        <begin position="232"/>
        <end position="324"/>
    </location>
</feature>
<evidence type="ECO:0000313" key="15">
    <source>
        <dbReference type="EMBL" id="QHQ35794.1"/>
    </source>
</evidence>
<dbReference type="Pfam" id="PF00034">
    <property type="entry name" value="Cytochrom_C"/>
    <property type="match status" value="1"/>
</dbReference>
<proteinExistence type="inferred from homology"/>
<keyword evidence="6" id="KW-0249">Electron transport</keyword>
<dbReference type="PROSITE" id="PS50857">
    <property type="entry name" value="COX2_CUA"/>
    <property type="match status" value="1"/>
</dbReference>
<comment type="similarity">
    <text evidence="2">Belongs to the cytochrome c oxidase subunit 2 family.</text>
</comment>
<evidence type="ECO:0000256" key="7">
    <source>
        <dbReference type="ARBA" id="ARBA00023004"/>
    </source>
</evidence>
<feature type="transmembrane region" description="Helical" evidence="12">
    <location>
        <begin position="71"/>
        <end position="95"/>
    </location>
</feature>
<dbReference type="SUPFAM" id="SSF49503">
    <property type="entry name" value="Cupredoxins"/>
    <property type="match status" value="1"/>
</dbReference>
<organism evidence="15 16">
    <name type="scientific">Algicella marina</name>
    <dbReference type="NCBI Taxonomy" id="2683284"/>
    <lineage>
        <taxon>Bacteria</taxon>
        <taxon>Pseudomonadati</taxon>
        <taxon>Pseudomonadota</taxon>
        <taxon>Alphaproteobacteria</taxon>
        <taxon>Rhodobacterales</taxon>
        <taxon>Paracoccaceae</taxon>
        <taxon>Algicella</taxon>
    </lineage>
</organism>
<accession>A0A6P1SYN2</accession>
<dbReference type="InterPro" id="IPR001505">
    <property type="entry name" value="Copper_CuA"/>
</dbReference>
<comment type="catalytic activity">
    <reaction evidence="10">
        <text>4 Fe(II)-[cytochrome c] + O2 + 8 H(+)(in) = 4 Fe(III)-[cytochrome c] + 2 H2O + 4 H(+)(out)</text>
        <dbReference type="Rhea" id="RHEA:11436"/>
        <dbReference type="Rhea" id="RHEA-COMP:10350"/>
        <dbReference type="Rhea" id="RHEA-COMP:14399"/>
        <dbReference type="ChEBI" id="CHEBI:15377"/>
        <dbReference type="ChEBI" id="CHEBI:15378"/>
        <dbReference type="ChEBI" id="CHEBI:15379"/>
        <dbReference type="ChEBI" id="CHEBI:29033"/>
        <dbReference type="ChEBI" id="CHEBI:29034"/>
        <dbReference type="EC" id="7.1.1.9"/>
    </reaction>
</comment>
<evidence type="ECO:0000256" key="11">
    <source>
        <dbReference type="PROSITE-ProRule" id="PRU00433"/>
    </source>
</evidence>
<reference evidence="15 16" key="1">
    <citation type="submission" date="2019-12" db="EMBL/GenBank/DDBJ databases">
        <title>Complete genome sequence of Algicella marina strain 9Alg 56(T) isolated from the red alga Tichocarpus crinitus.</title>
        <authorList>
            <person name="Kim S.-G."/>
            <person name="Nedashkovskaya O.I."/>
        </authorList>
    </citation>
    <scope>NUCLEOTIDE SEQUENCE [LARGE SCALE GENOMIC DNA]</scope>
    <source>
        <strain evidence="15 16">9Alg 56</strain>
    </source>
</reference>
<dbReference type="Gene3D" id="2.60.40.420">
    <property type="entry name" value="Cupredoxins - blue copper proteins"/>
    <property type="match status" value="1"/>
</dbReference>
<feature type="transmembrane region" description="Helical" evidence="12">
    <location>
        <begin position="35"/>
        <end position="59"/>
    </location>
</feature>
<dbReference type="InterPro" id="IPR009056">
    <property type="entry name" value="Cyt_c-like_dom"/>
</dbReference>
<dbReference type="SUPFAM" id="SSF46626">
    <property type="entry name" value="Cytochrome c"/>
    <property type="match status" value="1"/>
</dbReference>
<evidence type="ECO:0000259" key="14">
    <source>
        <dbReference type="PROSITE" id="PS51007"/>
    </source>
</evidence>
<evidence type="ECO:0000256" key="1">
    <source>
        <dbReference type="ARBA" id="ARBA00004370"/>
    </source>
</evidence>
<dbReference type="GO" id="GO:0016020">
    <property type="term" value="C:membrane"/>
    <property type="evidence" value="ECO:0007669"/>
    <property type="project" value="UniProtKB-SubCell"/>
</dbReference>
<evidence type="ECO:0000256" key="8">
    <source>
        <dbReference type="ARBA" id="ARBA00023008"/>
    </source>
</evidence>
<dbReference type="GO" id="GO:0004129">
    <property type="term" value="F:cytochrome-c oxidase activity"/>
    <property type="evidence" value="ECO:0007669"/>
    <property type="project" value="UniProtKB-EC"/>
</dbReference>
<dbReference type="PROSITE" id="PS00078">
    <property type="entry name" value="COX2"/>
    <property type="match status" value="1"/>
</dbReference>
<evidence type="ECO:0000256" key="5">
    <source>
        <dbReference type="ARBA" id="ARBA00022723"/>
    </source>
</evidence>
<evidence type="ECO:0000256" key="3">
    <source>
        <dbReference type="ARBA" id="ARBA00022448"/>
    </source>
</evidence>
<keyword evidence="16" id="KW-1185">Reference proteome</keyword>
<evidence type="ECO:0000256" key="9">
    <source>
        <dbReference type="ARBA" id="ARBA00023136"/>
    </source>
</evidence>
<dbReference type="InterPro" id="IPR002429">
    <property type="entry name" value="CcO_II-like_C"/>
</dbReference>
<dbReference type="GO" id="GO:0005507">
    <property type="term" value="F:copper ion binding"/>
    <property type="evidence" value="ECO:0007669"/>
    <property type="project" value="InterPro"/>
</dbReference>
<evidence type="ECO:0000256" key="12">
    <source>
        <dbReference type="SAM" id="Phobius"/>
    </source>
</evidence>
<name>A0A6P1SYN2_9RHOB</name>
<dbReference type="InterPro" id="IPR034236">
    <property type="entry name" value="CuRO_CcO_Caa3_II"/>
</dbReference>
<keyword evidence="8" id="KW-0186">Copper</keyword>
<keyword evidence="3" id="KW-0813">Transport</keyword>
<gene>
    <name evidence="15" type="ORF">GO499_11725</name>
</gene>
<dbReference type="CDD" id="cd04213">
    <property type="entry name" value="CuRO_CcO_Caa3_II"/>
    <property type="match status" value="1"/>
</dbReference>
<dbReference type="AlphaFoldDB" id="A0A6P1SYN2"/>
<evidence type="ECO:0000259" key="13">
    <source>
        <dbReference type="PROSITE" id="PS50857"/>
    </source>
</evidence>
<keyword evidence="5 11" id="KW-0479">Metal-binding</keyword>
<evidence type="ECO:0000313" key="16">
    <source>
        <dbReference type="Proteomes" id="UP000464495"/>
    </source>
</evidence>
<comment type="subcellular location">
    <subcellularLocation>
        <location evidence="1">Membrane</location>
    </subcellularLocation>
</comment>
<keyword evidence="12" id="KW-1133">Transmembrane helix</keyword>
<dbReference type="RefSeq" id="WP_161862353.1">
    <property type="nucleotide sequence ID" value="NZ_CP046620.1"/>
</dbReference>